<evidence type="ECO:0000313" key="3">
    <source>
        <dbReference type="EMBL" id="POY73620.1"/>
    </source>
</evidence>
<keyword evidence="2" id="KW-1133">Transmembrane helix</keyword>
<organism evidence="3 4">
    <name type="scientific">Rhodotorula taiwanensis</name>
    <dbReference type="NCBI Taxonomy" id="741276"/>
    <lineage>
        <taxon>Eukaryota</taxon>
        <taxon>Fungi</taxon>
        <taxon>Dikarya</taxon>
        <taxon>Basidiomycota</taxon>
        <taxon>Pucciniomycotina</taxon>
        <taxon>Microbotryomycetes</taxon>
        <taxon>Sporidiobolales</taxon>
        <taxon>Sporidiobolaceae</taxon>
        <taxon>Rhodotorula</taxon>
    </lineage>
</organism>
<reference evidence="3 4" key="1">
    <citation type="journal article" date="2018" name="Front. Microbiol.">
        <title>Prospects for Fungal Bioremediation of Acidic Radioactive Waste Sites: Characterization and Genome Sequence of Rhodotorula taiwanensis MD1149.</title>
        <authorList>
            <person name="Tkavc R."/>
            <person name="Matrosova V.Y."/>
            <person name="Grichenko O.E."/>
            <person name="Gostincar C."/>
            <person name="Volpe R.P."/>
            <person name="Klimenkova P."/>
            <person name="Gaidamakova E.K."/>
            <person name="Zhou C.E."/>
            <person name="Stewart B.J."/>
            <person name="Lyman M.G."/>
            <person name="Malfatti S.A."/>
            <person name="Rubinfeld B."/>
            <person name="Courtot M."/>
            <person name="Singh J."/>
            <person name="Dalgard C.L."/>
            <person name="Hamilton T."/>
            <person name="Frey K.G."/>
            <person name="Gunde-Cimerman N."/>
            <person name="Dugan L."/>
            <person name="Daly M.J."/>
        </authorList>
    </citation>
    <scope>NUCLEOTIDE SEQUENCE [LARGE SCALE GENOMIC DNA]</scope>
    <source>
        <strain evidence="3 4">MD1149</strain>
    </source>
</reference>
<feature type="region of interest" description="Disordered" evidence="1">
    <location>
        <begin position="500"/>
        <end position="528"/>
    </location>
</feature>
<feature type="region of interest" description="Disordered" evidence="1">
    <location>
        <begin position="1"/>
        <end position="41"/>
    </location>
</feature>
<gene>
    <name evidence="3" type="ORF">BMF94_3154</name>
</gene>
<dbReference type="STRING" id="741276.A0A2S5BA11"/>
<comment type="caution">
    <text evidence="3">The sequence shown here is derived from an EMBL/GenBank/DDBJ whole genome shotgun (WGS) entry which is preliminary data.</text>
</comment>
<name>A0A2S5BA11_9BASI</name>
<evidence type="ECO:0000313" key="4">
    <source>
        <dbReference type="Proteomes" id="UP000237144"/>
    </source>
</evidence>
<keyword evidence="2" id="KW-0472">Membrane</keyword>
<feature type="compositionally biased region" description="Pro residues" evidence="1">
    <location>
        <begin position="28"/>
        <end position="37"/>
    </location>
</feature>
<proteinExistence type="predicted"/>
<dbReference type="AlphaFoldDB" id="A0A2S5BA11"/>
<feature type="transmembrane region" description="Helical" evidence="2">
    <location>
        <begin position="49"/>
        <end position="70"/>
    </location>
</feature>
<keyword evidence="2" id="KW-0812">Transmembrane</keyword>
<dbReference type="OrthoDB" id="2526784at2759"/>
<sequence length="634" mass="68320">MQPYQPGHVRRRSSSSAPSSSSLRLPPLKLPIPPPSSPRLGTAVQHRRALIRTALLGAVAFATLAAFLLLPQQCITVPADIVLPAAGPSTAARKPSLHEAAMVPPKRPRPHQAAKIQHQAEAEVVMEPSAGAGTAEPPVKERPSKLPVCEKSAVFRFAGLHGFGSEVTLMYRMAAVASHFGYEVFLDDARWNYGTWLDYFRPLALPSSSTGISTALPTVTRCSMPKEGTKRAKVVLTADELRSLSGSLATDAPFTPRWTARSHVLWSTRDMDGLDLTYLHLFTNSSDLETLRRADLELAADAAPLFLTPEQTLPPAYEGAFSQSSGIAGRAWQLDEGLLQAVEGMRSAIGVSGDLPQDGIGAPTLHPSDLVIALHVRLGDKFLEIDRVKGGHATAETTDHDATPGLTDELVAAYYAAATDSVHSLAGLSRRDDDESTAIEPRWNVASGGDAHASEDVAAPNDRPLLVLMSDDPTAVDVFRGHALAKWFRIKSTVEVGAAVSPGNEPTGGVSEGKPSRAKRLRRSHPDPIPAGFNEIEFNRLPLATRIENTRVFVRDLTFLARTADALVITGSSNVGRLLMMLFEAQGKAAMRRNEVADERGPGEPIGGDGFARPPARREMRSLDTRWFPTARYT</sequence>
<protein>
    <submittedName>
        <fullName evidence="3">Uncharacterized protein</fullName>
    </submittedName>
</protein>
<keyword evidence="4" id="KW-1185">Reference proteome</keyword>
<dbReference type="Proteomes" id="UP000237144">
    <property type="component" value="Unassembled WGS sequence"/>
</dbReference>
<dbReference type="EMBL" id="PJQD01000035">
    <property type="protein sequence ID" value="POY73620.1"/>
    <property type="molecule type" value="Genomic_DNA"/>
</dbReference>
<evidence type="ECO:0000256" key="2">
    <source>
        <dbReference type="SAM" id="Phobius"/>
    </source>
</evidence>
<evidence type="ECO:0000256" key="1">
    <source>
        <dbReference type="SAM" id="MobiDB-lite"/>
    </source>
</evidence>
<accession>A0A2S5BA11</accession>
<feature type="compositionally biased region" description="Low complexity" evidence="1">
    <location>
        <begin position="14"/>
        <end position="27"/>
    </location>
</feature>